<feature type="non-terminal residue" evidence="7">
    <location>
        <position position="1"/>
    </location>
</feature>
<dbReference type="InterPro" id="IPR036849">
    <property type="entry name" value="Enolase-like_C_sf"/>
</dbReference>
<dbReference type="InterPro" id="IPR020810">
    <property type="entry name" value="Enolase_C"/>
</dbReference>
<feature type="domain" description="Enolase C-terminal TIM barrel" evidence="6">
    <location>
        <begin position="1"/>
        <end position="41"/>
    </location>
</feature>
<dbReference type="SUPFAM" id="SSF51604">
    <property type="entry name" value="Enolase C-terminal domain-like"/>
    <property type="match status" value="1"/>
</dbReference>
<dbReference type="EMBL" id="AZMM01017847">
    <property type="protein sequence ID" value="ETJ25341.1"/>
    <property type="molecule type" value="Genomic_DNA"/>
</dbReference>
<evidence type="ECO:0000256" key="3">
    <source>
        <dbReference type="ARBA" id="ARBA00012058"/>
    </source>
</evidence>
<comment type="similarity">
    <text evidence="2">Belongs to the enolase family.</text>
</comment>
<evidence type="ECO:0000256" key="5">
    <source>
        <dbReference type="ARBA" id="ARBA00023239"/>
    </source>
</evidence>
<evidence type="ECO:0000259" key="6">
    <source>
        <dbReference type="Pfam" id="PF00113"/>
    </source>
</evidence>
<accession>W1X596</accession>
<gene>
    <name evidence="7" type="ORF">Q604_UNBC17847G0002</name>
</gene>
<dbReference type="GO" id="GO:0000287">
    <property type="term" value="F:magnesium ion binding"/>
    <property type="evidence" value="ECO:0007669"/>
    <property type="project" value="InterPro"/>
</dbReference>
<organism evidence="7">
    <name type="scientific">human gut metagenome</name>
    <dbReference type="NCBI Taxonomy" id="408170"/>
    <lineage>
        <taxon>unclassified sequences</taxon>
        <taxon>metagenomes</taxon>
        <taxon>organismal metagenomes</taxon>
    </lineage>
</organism>
<dbReference type="EC" id="4.2.1.11" evidence="3"/>
<evidence type="ECO:0000256" key="4">
    <source>
        <dbReference type="ARBA" id="ARBA00023152"/>
    </source>
</evidence>
<reference evidence="7" key="1">
    <citation type="submission" date="2013-12" db="EMBL/GenBank/DDBJ databases">
        <title>A Varibaculum cambriense genome reconstructed from a premature infant gut community with otherwise low bacterial novelty that shifts toward anaerobic metabolism during the third week of life.</title>
        <authorList>
            <person name="Brown C.T."/>
            <person name="Sharon I."/>
            <person name="Thomas B.C."/>
            <person name="Castelle C.J."/>
            <person name="Morowitz M.J."/>
            <person name="Banfield J.F."/>
        </authorList>
    </citation>
    <scope>NUCLEOTIDE SEQUENCE</scope>
</reference>
<dbReference type="PRINTS" id="PR00148">
    <property type="entry name" value="ENOLASE"/>
</dbReference>
<proteinExistence type="inferred from homology"/>
<evidence type="ECO:0000313" key="7">
    <source>
        <dbReference type="EMBL" id="ETJ25341.1"/>
    </source>
</evidence>
<sequence>KKVQLVGDDLFVTNTERLEKGIQLGVANSILIKLNQIGTLTI</sequence>
<comment type="caution">
    <text evidence="7">The sequence shown here is derived from an EMBL/GenBank/DDBJ whole genome shotgun (WGS) entry which is preliminary data.</text>
</comment>
<keyword evidence="4" id="KW-0324">Glycolysis</keyword>
<dbReference type="UniPathway" id="UPA00109">
    <property type="reaction ID" value="UER00187"/>
</dbReference>
<dbReference type="InterPro" id="IPR000941">
    <property type="entry name" value="Enolase"/>
</dbReference>
<keyword evidence="5" id="KW-0456">Lyase</keyword>
<protein>
    <recommendedName>
        <fullName evidence="3">phosphopyruvate hydratase</fullName>
        <ecNumber evidence="3">4.2.1.11</ecNumber>
    </recommendedName>
</protein>
<evidence type="ECO:0000256" key="1">
    <source>
        <dbReference type="ARBA" id="ARBA00005031"/>
    </source>
</evidence>
<dbReference type="Gene3D" id="3.20.20.120">
    <property type="entry name" value="Enolase-like C-terminal domain"/>
    <property type="match status" value="1"/>
</dbReference>
<dbReference type="GO" id="GO:0004634">
    <property type="term" value="F:phosphopyruvate hydratase activity"/>
    <property type="evidence" value="ECO:0007669"/>
    <property type="project" value="UniProtKB-EC"/>
</dbReference>
<dbReference type="AlphaFoldDB" id="W1X596"/>
<dbReference type="Pfam" id="PF00113">
    <property type="entry name" value="Enolase_C"/>
    <property type="match status" value="1"/>
</dbReference>
<dbReference type="GO" id="GO:0000015">
    <property type="term" value="C:phosphopyruvate hydratase complex"/>
    <property type="evidence" value="ECO:0007669"/>
    <property type="project" value="InterPro"/>
</dbReference>
<comment type="pathway">
    <text evidence="1">Carbohydrate degradation; glycolysis; pyruvate from D-glyceraldehyde 3-phosphate: step 4/5.</text>
</comment>
<name>W1X596_9ZZZZ</name>
<dbReference type="GO" id="GO:0006096">
    <property type="term" value="P:glycolytic process"/>
    <property type="evidence" value="ECO:0007669"/>
    <property type="project" value="UniProtKB-UniPathway"/>
</dbReference>
<evidence type="ECO:0000256" key="2">
    <source>
        <dbReference type="ARBA" id="ARBA00009604"/>
    </source>
</evidence>